<dbReference type="InterPro" id="IPR055259">
    <property type="entry name" value="YkvP/CgeB_Glyco_trans-like"/>
</dbReference>
<organism evidence="2 3">
    <name type="scientific">Haloplanus vescus</name>
    <dbReference type="NCBI Taxonomy" id="555874"/>
    <lineage>
        <taxon>Archaea</taxon>
        <taxon>Methanobacteriati</taxon>
        <taxon>Methanobacteriota</taxon>
        <taxon>Stenosarchaea group</taxon>
        <taxon>Halobacteria</taxon>
        <taxon>Halobacteriales</taxon>
        <taxon>Haloferacaceae</taxon>
        <taxon>Haloplanus</taxon>
    </lineage>
</organism>
<dbReference type="AlphaFoldDB" id="A0A1H3XHE7"/>
<feature type="domain" description="Spore protein YkvP/CgeB glycosyl transferase-like" evidence="1">
    <location>
        <begin position="266"/>
        <end position="331"/>
    </location>
</feature>
<evidence type="ECO:0000313" key="3">
    <source>
        <dbReference type="Proteomes" id="UP000236755"/>
    </source>
</evidence>
<proteinExistence type="predicted"/>
<dbReference type="SUPFAM" id="SSF53756">
    <property type="entry name" value="UDP-Glycosyltransferase/glycogen phosphorylase"/>
    <property type="match status" value="1"/>
</dbReference>
<dbReference type="STRING" id="555874.SAMN04488065_1549"/>
<keyword evidence="3" id="KW-1185">Reference proteome</keyword>
<protein>
    <submittedName>
        <fullName evidence="2">Glycosyltransferase involved in cell wall bisynthesis</fullName>
    </submittedName>
</protein>
<sequence>MPDMASDSDEISVGFILVGDNSTASSRHRVLDPTKFFDDSIECRFLSLNSSHNFELSRTIFFLFNFLLLTWKSDIIYIQKAILPRVVFKLTDFLRTKVVFDFDDAIYTSPEWEDDDPERRERLITALESATVVITGNPNLSTFAEEYNDKVYTLPTPVPKDDMISGISESDTVTIGWIGGANNLRYLELIEEPLLRILNDYKTELVIVSGTELPDNILESHGDIEHLVWELEKEHEQLSRFDFMIRPMADTEWINGKGGYTSIIRCMSIGIPVIASSIEPLEKITNPGNSILFASTNKEWYSKMEELIDNPEKRREIGIKARQEVSRQKLWTEDYANELQDILKSVAK</sequence>
<evidence type="ECO:0000259" key="1">
    <source>
        <dbReference type="Pfam" id="PF13524"/>
    </source>
</evidence>
<keyword evidence="2" id="KW-0808">Transferase</keyword>
<name>A0A1H3XHE7_9EURY</name>
<dbReference type="Proteomes" id="UP000236755">
    <property type="component" value="Unassembled WGS sequence"/>
</dbReference>
<dbReference type="EMBL" id="FNQT01000001">
    <property type="protein sequence ID" value="SDZ98371.1"/>
    <property type="molecule type" value="Genomic_DNA"/>
</dbReference>
<dbReference type="GO" id="GO:0016740">
    <property type="term" value="F:transferase activity"/>
    <property type="evidence" value="ECO:0007669"/>
    <property type="project" value="UniProtKB-KW"/>
</dbReference>
<dbReference type="Gene3D" id="3.40.50.2000">
    <property type="entry name" value="Glycogen Phosphorylase B"/>
    <property type="match status" value="1"/>
</dbReference>
<dbReference type="Pfam" id="PF13524">
    <property type="entry name" value="Glyco_trans_1_2"/>
    <property type="match status" value="1"/>
</dbReference>
<accession>A0A1H3XHE7</accession>
<evidence type="ECO:0000313" key="2">
    <source>
        <dbReference type="EMBL" id="SDZ98371.1"/>
    </source>
</evidence>
<gene>
    <name evidence="2" type="ORF">SAMN04488065_1549</name>
</gene>
<reference evidence="2 3" key="1">
    <citation type="submission" date="2016-10" db="EMBL/GenBank/DDBJ databases">
        <authorList>
            <person name="de Groot N.N."/>
        </authorList>
    </citation>
    <scope>NUCLEOTIDE SEQUENCE [LARGE SCALE GENOMIC DNA]</scope>
    <source>
        <strain evidence="2 3">CGMCC 1.8712</strain>
    </source>
</reference>